<evidence type="ECO:0000256" key="1">
    <source>
        <dbReference type="ARBA" id="ARBA00009447"/>
    </source>
</evidence>
<dbReference type="GO" id="GO:0006887">
    <property type="term" value="P:exocytosis"/>
    <property type="evidence" value="ECO:0007669"/>
    <property type="project" value="UniProtKB-KW"/>
</dbReference>
<name>A0A3N2Q9G2_SODAK</name>
<dbReference type="PANTHER" id="PTHR21292:SF1">
    <property type="entry name" value="EXOCYST COMPLEX COMPONENT 3"/>
    <property type="match status" value="1"/>
</dbReference>
<comment type="similarity">
    <text evidence="1">Belongs to the SEC6 family.</text>
</comment>
<accession>A0A3N2Q9G2</accession>
<proteinExistence type="inferred from homology"/>
<dbReference type="GO" id="GO:0000149">
    <property type="term" value="F:SNARE binding"/>
    <property type="evidence" value="ECO:0007669"/>
    <property type="project" value="TreeGrafter"/>
</dbReference>
<evidence type="ECO:0000256" key="2">
    <source>
        <dbReference type="ARBA" id="ARBA00022448"/>
    </source>
</evidence>
<dbReference type="Pfam" id="PF06046">
    <property type="entry name" value="Sec6"/>
    <property type="match status" value="1"/>
</dbReference>
<reference evidence="4 5" key="1">
    <citation type="journal article" date="2018" name="Mol. Ecol.">
        <title>The obligate alkalophilic soda-lake fungus Sodiomyces alkalinus has shifted to a protein diet.</title>
        <authorList>
            <person name="Grum-Grzhimaylo A.A."/>
            <person name="Falkoski D.L."/>
            <person name="van den Heuvel J."/>
            <person name="Valero-Jimenez C.A."/>
            <person name="Min B."/>
            <person name="Choi I.G."/>
            <person name="Lipzen A."/>
            <person name="Daum C.G."/>
            <person name="Aanen D.K."/>
            <person name="Tsang A."/>
            <person name="Henrissat B."/>
            <person name="Bilanenko E.N."/>
            <person name="de Vries R.P."/>
            <person name="van Kan J.A.L."/>
            <person name="Grigoriev I.V."/>
            <person name="Debets A.J.M."/>
        </authorList>
    </citation>
    <scope>NUCLEOTIDE SEQUENCE [LARGE SCALE GENOMIC DNA]</scope>
    <source>
        <strain evidence="4 5">F11</strain>
    </source>
</reference>
<organism evidence="4 5">
    <name type="scientific">Sodiomyces alkalinus (strain CBS 110278 / VKM F-3762 / F11)</name>
    <name type="common">Alkaliphilic filamentous fungus</name>
    <dbReference type="NCBI Taxonomy" id="1314773"/>
    <lineage>
        <taxon>Eukaryota</taxon>
        <taxon>Fungi</taxon>
        <taxon>Dikarya</taxon>
        <taxon>Ascomycota</taxon>
        <taxon>Pezizomycotina</taxon>
        <taxon>Sordariomycetes</taxon>
        <taxon>Hypocreomycetidae</taxon>
        <taxon>Glomerellales</taxon>
        <taxon>Plectosphaerellaceae</taxon>
        <taxon>Sodiomyces</taxon>
    </lineage>
</organism>
<dbReference type="InterPro" id="IPR042532">
    <property type="entry name" value="EXOC3/Sec6_C"/>
</dbReference>
<dbReference type="AlphaFoldDB" id="A0A3N2Q9G2"/>
<evidence type="ECO:0000256" key="3">
    <source>
        <dbReference type="ARBA" id="ARBA00022483"/>
    </source>
</evidence>
<gene>
    <name evidence="4" type="ORF">SODALDRAFT_270179</name>
</gene>
<dbReference type="GO" id="GO:0000145">
    <property type="term" value="C:exocyst"/>
    <property type="evidence" value="ECO:0007669"/>
    <property type="project" value="InterPro"/>
</dbReference>
<dbReference type="Gene3D" id="1.10.357.50">
    <property type="match status" value="1"/>
</dbReference>
<dbReference type="InterPro" id="IPR010326">
    <property type="entry name" value="EXOC3/Sec6"/>
</dbReference>
<keyword evidence="5" id="KW-1185">Reference proteome</keyword>
<keyword evidence="2" id="KW-0813">Transport</keyword>
<dbReference type="Proteomes" id="UP000272025">
    <property type="component" value="Unassembled WGS sequence"/>
</dbReference>
<keyword evidence="3" id="KW-0268">Exocytosis</keyword>
<dbReference type="Gene3D" id="1.10.357.70">
    <property type="entry name" value="Exocyst complex component Sec6, C-terminal domain"/>
    <property type="match status" value="1"/>
</dbReference>
<sequence>MDAAVPKLSELLRHPDDLDKIAGLKQEFSRKKNAVDLQLRSGLRDQLETTQSGMNGLTDGQKTVQLIKEEMMKIDRLCSESQNMIKDFASINFVSQAHRNFGAVQTMRRNLETFNERLSVVEDMLRQDEVDKENMPNLLPIHYELTQLRNIRDDAMEQIRRAEDPSLQSTLEDYFQRLDDMIDWFDSHIGLLALNLINLVVNDNNGLVVRFAVIIESEEKSDQRVLALQDALKDHKEMATRFQSITDGAKTVRGYKEKFLQAIKLNAEAQFSEARAEFLEDPTQLSQALQWYFNDLNAVKIGMAPLVPKKWHILKTYGRVYHGLMRDFLVGIVDDPEASPGHTLEIIGYTDKYYKRMAKLGFRQDELTPHVIDSREAELVREFRQLIIKFLDEWIDRIFTQEKKDFAERNVEGSNLDQDEYGYFRTRNLVDMWRMLREQVDAAANSKRADVVEGVIDAMFLRLRSRQQSWQEMLEEEAVKYETGKAPDLDGFQALQDWLVGTANDQIACIDDSEEENRLGYLSDFRQKFEPLVSPAYMERADGEIFMLRDGYVDFSTWCITTFVRLIFAVDFKAVMPDFFTPKWYTSTAMKQMTVTFEEYVGDYRQVLHHSLVDIFTEIFADELLVRYLTSVRNKGAKFKRADPFQDKIFNDIKTAFDYFSSLPNPDIGNSVKQTWRATEYFLQLLTVEKDAVPDAFERFKTAYWDLQITWVEAVLRSRDDFERAMLNAVKARAAQLDVPRTGETIMGKVK</sequence>
<dbReference type="RefSeq" id="XP_028471188.1">
    <property type="nucleotide sequence ID" value="XM_028607701.1"/>
</dbReference>
<dbReference type="OrthoDB" id="190098at2759"/>
<dbReference type="GeneID" id="39576179"/>
<dbReference type="PANTHER" id="PTHR21292">
    <property type="entry name" value="EXOCYST COMPLEX COMPONENT SEC6-RELATED"/>
    <property type="match status" value="1"/>
</dbReference>
<dbReference type="GO" id="GO:0051601">
    <property type="term" value="P:exocyst localization"/>
    <property type="evidence" value="ECO:0007669"/>
    <property type="project" value="TreeGrafter"/>
</dbReference>
<dbReference type="EMBL" id="ML119051">
    <property type="protein sequence ID" value="ROT43382.1"/>
    <property type="molecule type" value="Genomic_DNA"/>
</dbReference>
<evidence type="ECO:0000313" key="4">
    <source>
        <dbReference type="EMBL" id="ROT43382.1"/>
    </source>
</evidence>
<protein>
    <submittedName>
        <fullName evidence="4">Exocyst complex component Sec6</fullName>
    </submittedName>
</protein>
<dbReference type="FunFam" id="1.10.357.50:FF:000006">
    <property type="entry name" value="Exocyst complex component sec6"/>
    <property type="match status" value="1"/>
</dbReference>
<evidence type="ECO:0000313" key="5">
    <source>
        <dbReference type="Proteomes" id="UP000272025"/>
    </source>
</evidence>
<dbReference type="STRING" id="1314773.A0A3N2Q9G2"/>
<dbReference type="FunFam" id="1.10.357.70:FF:000005">
    <property type="entry name" value="Exocyst complex component Sec6"/>
    <property type="match status" value="1"/>
</dbReference>